<evidence type="ECO:0000313" key="2">
    <source>
        <dbReference type="EMBL" id="MCV2370356.1"/>
    </source>
</evidence>
<accession>A0ABT2YJW5</accession>
<keyword evidence="1" id="KW-0732">Signal</keyword>
<sequence>MSLHCKTFCLALLIGNAQVANADVAVIVHPGNSASIDEEQITKIFLGQTKTFSGGAEATPVDIKESPLREDFGNKILKKTPAQLKALWARQIFTGGAKPPRELASDDEVVKFVASTPGAIGYVDAGKANATVKVVAKH</sequence>
<dbReference type="Proteomes" id="UP001209701">
    <property type="component" value="Unassembled WGS sequence"/>
</dbReference>
<evidence type="ECO:0000313" key="3">
    <source>
        <dbReference type="Proteomes" id="UP001209701"/>
    </source>
</evidence>
<keyword evidence="3" id="KW-1185">Reference proteome</keyword>
<dbReference type="EMBL" id="JAJIRN010000009">
    <property type="protein sequence ID" value="MCV2370356.1"/>
    <property type="molecule type" value="Genomic_DNA"/>
</dbReference>
<evidence type="ECO:0000256" key="1">
    <source>
        <dbReference type="SAM" id="SignalP"/>
    </source>
</evidence>
<dbReference type="Gene3D" id="3.40.190.10">
    <property type="entry name" value="Periplasmic binding protein-like II"/>
    <property type="match status" value="1"/>
</dbReference>
<organism evidence="2 3">
    <name type="scientific">Roseateles oligotrophus</name>
    <dbReference type="NCBI Taxonomy" id="1769250"/>
    <lineage>
        <taxon>Bacteria</taxon>
        <taxon>Pseudomonadati</taxon>
        <taxon>Pseudomonadota</taxon>
        <taxon>Betaproteobacteria</taxon>
        <taxon>Burkholderiales</taxon>
        <taxon>Sphaerotilaceae</taxon>
        <taxon>Roseateles</taxon>
    </lineage>
</organism>
<feature type="signal peptide" evidence="1">
    <location>
        <begin position="1"/>
        <end position="22"/>
    </location>
</feature>
<dbReference type="SUPFAM" id="SSF53850">
    <property type="entry name" value="Periplasmic binding protein-like II"/>
    <property type="match status" value="1"/>
</dbReference>
<proteinExistence type="predicted"/>
<feature type="chain" id="PRO_5046781676" evidence="1">
    <location>
        <begin position="23"/>
        <end position="138"/>
    </location>
</feature>
<reference evidence="2 3" key="1">
    <citation type="submission" date="2021-11" db="EMBL/GenBank/DDBJ databases">
        <authorList>
            <person name="Liang Q."/>
            <person name="Mou H."/>
            <person name="Liu Z."/>
        </authorList>
    </citation>
    <scope>NUCLEOTIDE SEQUENCE [LARGE SCALE GENOMIC DNA]</scope>
    <source>
        <strain evidence="2 3">CHU3</strain>
    </source>
</reference>
<gene>
    <name evidence="2" type="ORF">LNV07_19935</name>
</gene>
<protein>
    <submittedName>
        <fullName evidence="2">Phosphate ABC transporter substrate-binding protein</fullName>
    </submittedName>
</protein>
<comment type="caution">
    <text evidence="2">The sequence shown here is derived from an EMBL/GenBank/DDBJ whole genome shotgun (WGS) entry which is preliminary data.</text>
</comment>
<name>A0ABT2YJW5_9BURK</name>
<dbReference type="RefSeq" id="WP_263572942.1">
    <property type="nucleotide sequence ID" value="NZ_JAJIRN010000009.1"/>
</dbReference>